<evidence type="ECO:0000256" key="2">
    <source>
        <dbReference type="ARBA" id="ARBA00013011"/>
    </source>
</evidence>
<dbReference type="GO" id="GO:0004616">
    <property type="term" value="F:phosphogluconate dehydrogenase (decarboxylating) activity"/>
    <property type="evidence" value="ECO:0007669"/>
    <property type="project" value="UniProtKB-EC"/>
</dbReference>
<evidence type="ECO:0000256" key="5">
    <source>
        <dbReference type="ARBA" id="ARBA00023027"/>
    </source>
</evidence>
<dbReference type="PANTHER" id="PTHR43060">
    <property type="entry name" value="3-HYDROXYISOBUTYRATE DEHYDROGENASE-LIKE 1, MITOCHONDRIAL-RELATED"/>
    <property type="match status" value="1"/>
</dbReference>
<dbReference type="SUPFAM" id="SSF48179">
    <property type="entry name" value="6-phosphogluconate dehydrogenase C-terminal domain-like"/>
    <property type="match status" value="1"/>
</dbReference>
<dbReference type="PROSITE" id="PS00895">
    <property type="entry name" value="3_HYDROXYISOBUT_DH"/>
    <property type="match status" value="1"/>
</dbReference>
<keyword evidence="5" id="KW-0520">NAD</keyword>
<sequence>MKIGFIGLGIMGAPMVRNLLEQEYTVMVNDLNKAAEEKVVGYGATAVGSLREMAEQAEAIITMLPNGAIVKSVLFEGEDALYPHLKAGQYLLDMSSLAPTDSIEINNRLSEKGVIFADAPVSGGEALAITGELSVMMGCDEVHFEKLKEAAAPMAKSIIRVGDVGAGSTVKLANQIIVNTNIAALSEAVVLAKSFNIDLDAMFEAIRNGLAGSSVMEAKFPKMIAENYEPGGTININYKDLHNVTTTSDQEKITLPLTNMVKEMYKSEIINGNGMNDHSGVIKYIERINGKQG</sequence>
<dbReference type="InterPro" id="IPR006115">
    <property type="entry name" value="6PGDH_NADP-bd"/>
</dbReference>
<dbReference type="InterPro" id="IPR002204">
    <property type="entry name" value="3-OH-isobutyrate_DH-rel_CS"/>
</dbReference>
<protein>
    <recommendedName>
        <fullName evidence="3">6-phosphogluconate dehydrogenase, decarboxylating</fullName>
        <ecNumber evidence="2">1.1.1.44</ecNumber>
    </recommendedName>
</protein>
<reference evidence="10 11" key="1">
    <citation type="submission" date="2019-07" db="EMBL/GenBank/DDBJ databases">
        <title>Salinicoccus cyprini sp. nov., isolated from gastro-intestinal tract of mirror carp, Cyprinus carpio var. specularis, collected from Gobind Sagar Reservoir, Himachal Pradesh, India.</title>
        <authorList>
            <person name="Talwar C."/>
            <person name="Singh A.K."/>
            <person name="Lal R."/>
            <person name="Negi R.K."/>
        </authorList>
    </citation>
    <scope>NUCLEOTIDE SEQUENCE [LARGE SCALE GENOMIC DNA]</scope>
    <source>
        <strain evidence="10 11">CT19</strain>
    </source>
</reference>
<organism evidence="10 11">
    <name type="scientific">Salinicoccus cyprini</name>
    <dbReference type="NCBI Taxonomy" id="2493691"/>
    <lineage>
        <taxon>Bacteria</taxon>
        <taxon>Bacillati</taxon>
        <taxon>Bacillota</taxon>
        <taxon>Bacilli</taxon>
        <taxon>Bacillales</taxon>
        <taxon>Staphylococcaceae</taxon>
        <taxon>Salinicoccus</taxon>
    </lineage>
</organism>
<dbReference type="Gene3D" id="1.10.1040.10">
    <property type="entry name" value="N-(1-d-carboxylethyl)-l-norvaline Dehydrogenase, domain 2"/>
    <property type="match status" value="1"/>
</dbReference>
<dbReference type="EMBL" id="VMSJ01000005">
    <property type="protein sequence ID" value="TVT27064.1"/>
    <property type="molecule type" value="Genomic_DNA"/>
</dbReference>
<evidence type="ECO:0000259" key="9">
    <source>
        <dbReference type="Pfam" id="PF14833"/>
    </source>
</evidence>
<evidence type="ECO:0000313" key="10">
    <source>
        <dbReference type="EMBL" id="TVT27064.1"/>
    </source>
</evidence>
<dbReference type="RefSeq" id="WP_145290134.1">
    <property type="nucleotide sequence ID" value="NZ_VMSJ01000005.1"/>
</dbReference>
<dbReference type="InterPro" id="IPR036291">
    <property type="entry name" value="NAD(P)-bd_dom_sf"/>
</dbReference>
<dbReference type="Gene3D" id="3.40.50.720">
    <property type="entry name" value="NAD(P)-binding Rossmann-like Domain"/>
    <property type="match status" value="1"/>
</dbReference>
<dbReference type="InterPro" id="IPR008927">
    <property type="entry name" value="6-PGluconate_DH-like_C_sf"/>
</dbReference>
<dbReference type="Proteomes" id="UP000315103">
    <property type="component" value="Unassembled WGS sequence"/>
</dbReference>
<comment type="caution">
    <text evidence="10">The sequence shown here is derived from an EMBL/GenBank/DDBJ whole genome shotgun (WGS) entry which is preliminary data.</text>
</comment>
<evidence type="ECO:0000256" key="4">
    <source>
        <dbReference type="ARBA" id="ARBA00023002"/>
    </source>
</evidence>
<dbReference type="PANTHER" id="PTHR43060:SF3">
    <property type="entry name" value="2-HYDROXY-3-OXOPROPIONATE REDUCTASE"/>
    <property type="match status" value="1"/>
</dbReference>
<comment type="similarity">
    <text evidence="1">Belongs to the HIBADH-related family.</text>
</comment>
<keyword evidence="11" id="KW-1185">Reference proteome</keyword>
<name>A0A558AS26_9STAP</name>
<dbReference type="GO" id="GO:0051287">
    <property type="term" value="F:NAD binding"/>
    <property type="evidence" value="ECO:0007669"/>
    <property type="project" value="InterPro"/>
</dbReference>
<proteinExistence type="inferred from homology"/>
<accession>A0A558AS26</accession>
<dbReference type="InterPro" id="IPR013328">
    <property type="entry name" value="6PGD_dom2"/>
</dbReference>
<dbReference type="GO" id="GO:0050661">
    <property type="term" value="F:NADP binding"/>
    <property type="evidence" value="ECO:0007669"/>
    <property type="project" value="InterPro"/>
</dbReference>
<dbReference type="OrthoDB" id="9786703at2"/>
<evidence type="ECO:0000256" key="7">
    <source>
        <dbReference type="PIRSR" id="PIRSR000103-1"/>
    </source>
</evidence>
<keyword evidence="4 10" id="KW-0560">Oxidoreductase</keyword>
<comment type="catalytic activity">
    <reaction evidence="6">
        <text>6-phospho-D-gluconate + NADP(+) = D-ribulose 5-phosphate + CO2 + NADPH</text>
        <dbReference type="Rhea" id="RHEA:10116"/>
        <dbReference type="ChEBI" id="CHEBI:16526"/>
        <dbReference type="ChEBI" id="CHEBI:57783"/>
        <dbReference type="ChEBI" id="CHEBI:58121"/>
        <dbReference type="ChEBI" id="CHEBI:58349"/>
        <dbReference type="ChEBI" id="CHEBI:58759"/>
        <dbReference type="EC" id="1.1.1.44"/>
    </reaction>
</comment>
<feature type="domain" description="3-hydroxyisobutyrate dehydrogenase-like NAD-binding" evidence="9">
    <location>
        <begin position="165"/>
        <end position="285"/>
    </location>
</feature>
<evidence type="ECO:0000256" key="6">
    <source>
        <dbReference type="ARBA" id="ARBA00048640"/>
    </source>
</evidence>
<gene>
    <name evidence="10" type="primary">garR</name>
    <name evidence="10" type="ORF">FO441_11230</name>
</gene>
<dbReference type="Pfam" id="PF14833">
    <property type="entry name" value="NAD_binding_11"/>
    <property type="match status" value="1"/>
</dbReference>
<evidence type="ECO:0000313" key="11">
    <source>
        <dbReference type="Proteomes" id="UP000315103"/>
    </source>
</evidence>
<dbReference type="Pfam" id="PF03446">
    <property type="entry name" value="NAD_binding_2"/>
    <property type="match status" value="1"/>
</dbReference>
<dbReference type="InterPro" id="IPR015815">
    <property type="entry name" value="HIBADH-related"/>
</dbReference>
<feature type="domain" description="6-phosphogluconate dehydrogenase NADP-binding" evidence="8">
    <location>
        <begin position="2"/>
        <end position="162"/>
    </location>
</feature>
<dbReference type="InterPro" id="IPR029154">
    <property type="entry name" value="HIBADH-like_NADP-bd"/>
</dbReference>
<dbReference type="EC" id="1.1.1.44" evidence="2"/>
<evidence type="ECO:0000256" key="3">
    <source>
        <dbReference type="ARBA" id="ARBA00018193"/>
    </source>
</evidence>
<dbReference type="AlphaFoldDB" id="A0A558AS26"/>
<dbReference type="SUPFAM" id="SSF51735">
    <property type="entry name" value="NAD(P)-binding Rossmann-fold domains"/>
    <property type="match status" value="1"/>
</dbReference>
<dbReference type="PIRSF" id="PIRSF000103">
    <property type="entry name" value="HIBADH"/>
    <property type="match status" value="1"/>
</dbReference>
<evidence type="ECO:0000256" key="1">
    <source>
        <dbReference type="ARBA" id="ARBA00009080"/>
    </source>
</evidence>
<evidence type="ECO:0000259" key="8">
    <source>
        <dbReference type="Pfam" id="PF03446"/>
    </source>
</evidence>
<dbReference type="GO" id="GO:0016054">
    <property type="term" value="P:organic acid catabolic process"/>
    <property type="evidence" value="ECO:0007669"/>
    <property type="project" value="UniProtKB-ARBA"/>
</dbReference>
<feature type="active site" evidence="7">
    <location>
        <position position="171"/>
    </location>
</feature>